<keyword evidence="5 7" id="KW-0811">Translocation</keyword>
<sequence length="248" mass="27110">MSLGGHLLELRRRLFIAAISVIVGAVIGYLLSEIIWDLLRSPMVAIAKDHNATINYTNITQAFDLKLQIAITVGVIISAPVWLWQVWGFIVPGLTKREKQYTFGFFFAAVPLFFAGCAAGWYVWPHIVTLMVGFAPIEDTVFLTASDYLDFILKLVVVVGVAFILPVFLVLLNRVGVISGISILKGWRVAILVIVLFCAVATPAADVFSMFILAVPMVALYLASAGVSVLNDRRVARREAALTAELVA</sequence>
<evidence type="ECO:0000256" key="4">
    <source>
        <dbReference type="ARBA" id="ARBA00022989"/>
    </source>
</evidence>
<evidence type="ECO:0000256" key="7">
    <source>
        <dbReference type="HAMAP-Rule" id="MF_00902"/>
    </source>
</evidence>
<comment type="caution">
    <text evidence="8">The sequence shown here is derived from an EMBL/GenBank/DDBJ whole genome shotgun (WGS) entry which is preliminary data.</text>
</comment>
<dbReference type="HAMAP" id="MF_00902">
    <property type="entry name" value="TatC"/>
    <property type="match status" value="1"/>
</dbReference>
<comment type="function">
    <text evidence="7">Part of the twin-arginine translocation (Tat) system that transports large folded proteins containing a characteristic twin-arginine motif in their signal peptide across membranes. Together with TatB, TatC is part of a receptor directly interacting with Tat signal peptides.</text>
</comment>
<dbReference type="NCBIfam" id="TIGR00945">
    <property type="entry name" value="tatC"/>
    <property type="match status" value="1"/>
</dbReference>
<organism evidence="8 9">
    <name type="scientific">Naasia lichenicola</name>
    <dbReference type="NCBI Taxonomy" id="2565933"/>
    <lineage>
        <taxon>Bacteria</taxon>
        <taxon>Bacillati</taxon>
        <taxon>Actinomycetota</taxon>
        <taxon>Actinomycetes</taxon>
        <taxon>Micrococcales</taxon>
        <taxon>Microbacteriaceae</taxon>
        <taxon>Naasia</taxon>
    </lineage>
</organism>
<feature type="transmembrane region" description="Helical" evidence="7">
    <location>
        <begin position="151"/>
        <end position="172"/>
    </location>
</feature>
<keyword evidence="9" id="KW-1185">Reference proteome</keyword>
<evidence type="ECO:0000256" key="2">
    <source>
        <dbReference type="ARBA" id="ARBA00022692"/>
    </source>
</evidence>
<dbReference type="GO" id="GO:0033281">
    <property type="term" value="C:TAT protein transport complex"/>
    <property type="evidence" value="ECO:0007669"/>
    <property type="project" value="UniProtKB-UniRule"/>
</dbReference>
<dbReference type="OrthoDB" id="9777044at2"/>
<comment type="subcellular location">
    <subcellularLocation>
        <location evidence="7">Cell membrane</location>
        <topology evidence="7">Multi-pass membrane protein</topology>
    </subcellularLocation>
    <subcellularLocation>
        <location evidence="1">Membrane</location>
        <topology evidence="1">Multi-pass membrane protein</topology>
    </subcellularLocation>
</comment>
<feature type="transmembrane region" description="Helical" evidence="7">
    <location>
        <begin position="12"/>
        <end position="31"/>
    </location>
</feature>
<feature type="transmembrane region" description="Helical" evidence="7">
    <location>
        <begin position="69"/>
        <end position="91"/>
    </location>
</feature>
<feature type="transmembrane region" description="Helical" evidence="7">
    <location>
        <begin position="208"/>
        <end position="230"/>
    </location>
</feature>
<evidence type="ECO:0000256" key="6">
    <source>
        <dbReference type="ARBA" id="ARBA00023136"/>
    </source>
</evidence>
<dbReference type="GO" id="GO:0009977">
    <property type="term" value="F:proton motive force dependent protein transmembrane transporter activity"/>
    <property type="evidence" value="ECO:0007669"/>
    <property type="project" value="TreeGrafter"/>
</dbReference>
<dbReference type="EMBL" id="SSSM01000001">
    <property type="protein sequence ID" value="THG33616.1"/>
    <property type="molecule type" value="Genomic_DNA"/>
</dbReference>
<dbReference type="Pfam" id="PF00902">
    <property type="entry name" value="TatC"/>
    <property type="match status" value="1"/>
</dbReference>
<accession>A0A4S4FVE0</accession>
<dbReference type="PANTHER" id="PTHR30371">
    <property type="entry name" value="SEC-INDEPENDENT PROTEIN TRANSLOCASE PROTEIN TATC"/>
    <property type="match status" value="1"/>
</dbReference>
<keyword evidence="7" id="KW-0813">Transport</keyword>
<keyword evidence="7" id="KW-1003">Cell membrane</keyword>
<dbReference type="Proteomes" id="UP000309133">
    <property type="component" value="Unassembled WGS sequence"/>
</dbReference>
<keyword evidence="4 7" id="KW-1133">Transmembrane helix</keyword>
<dbReference type="GO" id="GO:0065002">
    <property type="term" value="P:intracellular protein transmembrane transport"/>
    <property type="evidence" value="ECO:0007669"/>
    <property type="project" value="TreeGrafter"/>
</dbReference>
<dbReference type="InterPro" id="IPR002033">
    <property type="entry name" value="TatC"/>
</dbReference>
<name>A0A4S4FVE0_9MICO</name>
<evidence type="ECO:0000313" key="9">
    <source>
        <dbReference type="Proteomes" id="UP000309133"/>
    </source>
</evidence>
<evidence type="ECO:0000256" key="3">
    <source>
        <dbReference type="ARBA" id="ARBA00022927"/>
    </source>
</evidence>
<dbReference type="PANTHER" id="PTHR30371:SF0">
    <property type="entry name" value="SEC-INDEPENDENT PROTEIN TRANSLOCASE PROTEIN TATC, CHLOROPLASTIC-RELATED"/>
    <property type="match status" value="1"/>
</dbReference>
<feature type="transmembrane region" description="Helical" evidence="7">
    <location>
        <begin position="184"/>
        <end position="202"/>
    </location>
</feature>
<protein>
    <recommendedName>
        <fullName evidence="7">Sec-independent protein translocase protein TatC</fullName>
    </recommendedName>
</protein>
<feature type="transmembrane region" description="Helical" evidence="7">
    <location>
        <begin position="103"/>
        <end position="124"/>
    </location>
</feature>
<keyword evidence="3 7" id="KW-0653">Protein transport</keyword>
<evidence type="ECO:0000313" key="8">
    <source>
        <dbReference type="EMBL" id="THG33616.1"/>
    </source>
</evidence>
<comment type="subunit">
    <text evidence="7">The Tat system comprises two distinct complexes: a TatABC complex, containing multiple copies of TatA, TatB and TatC subunits, and a separate TatA complex, containing only TatA subunits. Substrates initially bind to the TatABC complex, which probably triggers association of the separate TatA complex to form the active translocon.</text>
</comment>
<gene>
    <name evidence="7 8" type="primary">tatC</name>
    <name evidence="8" type="ORF">E6C64_03395</name>
</gene>
<comment type="similarity">
    <text evidence="7">Belongs to the TatC family.</text>
</comment>
<reference evidence="8 9" key="1">
    <citation type="submission" date="2019-04" db="EMBL/GenBank/DDBJ databases">
        <authorList>
            <person name="Jiang L."/>
        </authorList>
    </citation>
    <scope>NUCLEOTIDE SEQUENCE [LARGE SCALE GENOMIC DNA]</scope>
    <source>
        <strain evidence="8 9">YIM 131853</strain>
    </source>
</reference>
<evidence type="ECO:0000256" key="1">
    <source>
        <dbReference type="ARBA" id="ARBA00004141"/>
    </source>
</evidence>
<dbReference type="PRINTS" id="PR01840">
    <property type="entry name" value="TATCFAMILY"/>
</dbReference>
<dbReference type="GO" id="GO:0043953">
    <property type="term" value="P:protein transport by the Tat complex"/>
    <property type="evidence" value="ECO:0007669"/>
    <property type="project" value="UniProtKB-UniRule"/>
</dbReference>
<proteinExistence type="inferred from homology"/>
<dbReference type="AlphaFoldDB" id="A0A4S4FVE0"/>
<keyword evidence="6 7" id="KW-0472">Membrane</keyword>
<evidence type="ECO:0000256" key="5">
    <source>
        <dbReference type="ARBA" id="ARBA00023010"/>
    </source>
</evidence>
<keyword evidence="2 7" id="KW-0812">Transmembrane</keyword>